<keyword evidence="1" id="KW-0732">Signal</keyword>
<feature type="signal peptide" evidence="1">
    <location>
        <begin position="1"/>
        <end position="23"/>
    </location>
</feature>
<dbReference type="Pfam" id="PF07007">
    <property type="entry name" value="LprI"/>
    <property type="match status" value="1"/>
</dbReference>
<evidence type="ECO:0000256" key="1">
    <source>
        <dbReference type="SAM" id="SignalP"/>
    </source>
</evidence>
<dbReference type="RefSeq" id="WP_083653221.1">
    <property type="nucleotide sequence ID" value="NZ_MSTI01000057.1"/>
</dbReference>
<evidence type="ECO:0000259" key="2">
    <source>
        <dbReference type="Pfam" id="PF07007"/>
    </source>
</evidence>
<dbReference type="STRING" id="249408.BOO71_0004750"/>
<comment type="caution">
    <text evidence="3">The sequence shown here is derived from an EMBL/GenBank/DDBJ whole genome shotgun (WGS) entry which is preliminary data.</text>
</comment>
<organism evidence="3 4">
    <name type="scientific">Deinococcus marmoris</name>
    <dbReference type="NCBI Taxonomy" id="249408"/>
    <lineage>
        <taxon>Bacteria</taxon>
        <taxon>Thermotogati</taxon>
        <taxon>Deinococcota</taxon>
        <taxon>Deinococci</taxon>
        <taxon>Deinococcales</taxon>
        <taxon>Deinococcaceae</taxon>
        <taxon>Deinococcus</taxon>
    </lineage>
</organism>
<dbReference type="EMBL" id="MSTI01000057">
    <property type="protein sequence ID" value="OLV18791.1"/>
    <property type="molecule type" value="Genomic_DNA"/>
</dbReference>
<proteinExistence type="predicted"/>
<dbReference type="Proteomes" id="UP000186607">
    <property type="component" value="Unassembled WGS sequence"/>
</dbReference>
<feature type="chain" id="PRO_5012391753" description="Lysozyme inhibitor LprI-like N-terminal domain-containing protein" evidence="1">
    <location>
        <begin position="24"/>
        <end position="130"/>
    </location>
</feature>
<sequence>MQPILKVALFLGTALALTSQAGAQNNCDRPNGSFDQVYCQMKVLTRADADLNVAYTLLLKKLAPAAQGRLRETQRAWLVRRDRDCVEYDASRGDVVYTGCAVDTTTERLNFLNDRLRECNSSGCQPSRLR</sequence>
<feature type="domain" description="Lysozyme inhibitor LprI-like N-terminal" evidence="2">
    <location>
        <begin position="36"/>
        <end position="112"/>
    </location>
</feature>
<name>A0A1U7P0U2_9DEIO</name>
<evidence type="ECO:0000313" key="3">
    <source>
        <dbReference type="EMBL" id="OLV18791.1"/>
    </source>
</evidence>
<reference evidence="3 4" key="1">
    <citation type="submission" date="2017-01" db="EMBL/GenBank/DDBJ databases">
        <title>Genome Analysis of Deinococcus marmoris KOPRI26562.</title>
        <authorList>
            <person name="Kim J.H."/>
            <person name="Oh H.-M."/>
        </authorList>
    </citation>
    <scope>NUCLEOTIDE SEQUENCE [LARGE SCALE GENOMIC DNA]</scope>
    <source>
        <strain evidence="3 4">KOPRI26562</strain>
    </source>
</reference>
<gene>
    <name evidence="3" type="ORF">BOO71_0004750</name>
</gene>
<dbReference type="InterPro" id="IPR009739">
    <property type="entry name" value="LprI-like_N"/>
</dbReference>
<dbReference type="AlphaFoldDB" id="A0A1U7P0U2"/>
<dbReference type="PANTHER" id="PTHR39176">
    <property type="entry name" value="PERIPLASMIC PROTEIN-RELATED"/>
    <property type="match status" value="1"/>
</dbReference>
<dbReference type="PANTHER" id="PTHR39176:SF1">
    <property type="entry name" value="PERIPLASMIC PROTEIN"/>
    <property type="match status" value="1"/>
</dbReference>
<protein>
    <recommendedName>
        <fullName evidence="2">Lysozyme inhibitor LprI-like N-terminal domain-containing protein</fullName>
    </recommendedName>
</protein>
<evidence type="ECO:0000313" key="4">
    <source>
        <dbReference type="Proteomes" id="UP000186607"/>
    </source>
</evidence>
<dbReference type="Gene3D" id="1.20.1270.180">
    <property type="match status" value="1"/>
</dbReference>
<dbReference type="OrthoDB" id="7340239at2"/>
<accession>A0A1U7P0U2</accession>
<keyword evidence="4" id="KW-1185">Reference proteome</keyword>